<accession>A0AAN9M474</accession>
<feature type="compositionally biased region" description="Polar residues" evidence="1">
    <location>
        <begin position="128"/>
        <end position="148"/>
    </location>
</feature>
<proteinExistence type="predicted"/>
<dbReference type="EMBL" id="JAYMYQ010000003">
    <property type="protein sequence ID" value="KAK7345879.1"/>
    <property type="molecule type" value="Genomic_DNA"/>
</dbReference>
<evidence type="ECO:0000313" key="2">
    <source>
        <dbReference type="EMBL" id="KAK7345879.1"/>
    </source>
</evidence>
<feature type="region of interest" description="Disordered" evidence="1">
    <location>
        <begin position="40"/>
        <end position="164"/>
    </location>
</feature>
<protein>
    <submittedName>
        <fullName evidence="2">Uncharacterized protein</fullName>
    </submittedName>
</protein>
<name>A0AAN9M474_CANGL</name>
<organism evidence="2 3">
    <name type="scientific">Canavalia gladiata</name>
    <name type="common">Sword bean</name>
    <name type="synonym">Dolichos gladiatus</name>
    <dbReference type="NCBI Taxonomy" id="3824"/>
    <lineage>
        <taxon>Eukaryota</taxon>
        <taxon>Viridiplantae</taxon>
        <taxon>Streptophyta</taxon>
        <taxon>Embryophyta</taxon>
        <taxon>Tracheophyta</taxon>
        <taxon>Spermatophyta</taxon>
        <taxon>Magnoliopsida</taxon>
        <taxon>eudicotyledons</taxon>
        <taxon>Gunneridae</taxon>
        <taxon>Pentapetalae</taxon>
        <taxon>rosids</taxon>
        <taxon>fabids</taxon>
        <taxon>Fabales</taxon>
        <taxon>Fabaceae</taxon>
        <taxon>Papilionoideae</taxon>
        <taxon>50 kb inversion clade</taxon>
        <taxon>NPAAA clade</taxon>
        <taxon>indigoferoid/millettioid clade</taxon>
        <taxon>Phaseoleae</taxon>
        <taxon>Canavalia</taxon>
    </lineage>
</organism>
<dbReference type="Proteomes" id="UP001367508">
    <property type="component" value="Unassembled WGS sequence"/>
</dbReference>
<feature type="compositionally biased region" description="Basic and acidic residues" evidence="1">
    <location>
        <begin position="96"/>
        <end position="107"/>
    </location>
</feature>
<sequence length="359" mass="39593">MCRSVFHTGKLKGLEDHHLKMSDNNTQYFDTHQGGAALSIGASNSITSKRPKSKRRSVQLNDNGKKNPEQNEVLKNMPKKEGIRKARQAPPPSAKKTAERAKKKDTPNEASTSTRKRRKTSSTKKQGGASSTGVANNIAPQSEATALNKSKTKGKPKPKRKSESYIMDATFTQNKKVANANNKQGEVTPTYHPRQFIGLYVYKEHNGVKALGTVASYDYKTKLFKIGYDDDSAEYMEQNEVLRNMANAKDISEAQRAILPSNSSKSVDMKEQEAALGEGSTATRQKESDGAGEGPGEDHIETQSNDYVLLCICHYASLVFGEGFALKGGDHKKIKNDELKFLLKTKSNRCIVQAKHNLI</sequence>
<comment type="caution">
    <text evidence="2">The sequence shown here is derived from an EMBL/GenBank/DDBJ whole genome shotgun (WGS) entry which is preliminary data.</text>
</comment>
<reference evidence="2 3" key="1">
    <citation type="submission" date="2024-01" db="EMBL/GenBank/DDBJ databases">
        <title>The genomes of 5 underutilized Papilionoideae crops provide insights into root nodulation and disease resistanc.</title>
        <authorList>
            <person name="Jiang F."/>
        </authorList>
    </citation>
    <scope>NUCLEOTIDE SEQUENCE [LARGE SCALE GENOMIC DNA]</scope>
    <source>
        <strain evidence="2">LVBAO_FW01</strain>
        <tissue evidence="2">Leaves</tissue>
    </source>
</reference>
<evidence type="ECO:0000313" key="3">
    <source>
        <dbReference type="Proteomes" id="UP001367508"/>
    </source>
</evidence>
<keyword evidence="3" id="KW-1185">Reference proteome</keyword>
<feature type="region of interest" description="Disordered" evidence="1">
    <location>
        <begin position="259"/>
        <end position="299"/>
    </location>
</feature>
<evidence type="ECO:0000256" key="1">
    <source>
        <dbReference type="SAM" id="MobiDB-lite"/>
    </source>
</evidence>
<dbReference type="AlphaFoldDB" id="A0AAN9M474"/>
<gene>
    <name evidence="2" type="ORF">VNO77_16492</name>
</gene>
<feature type="compositionally biased region" description="Basic residues" evidence="1">
    <location>
        <begin position="150"/>
        <end position="160"/>
    </location>
</feature>